<keyword evidence="3" id="KW-0456">Lyase</keyword>
<evidence type="ECO:0000313" key="6">
    <source>
        <dbReference type="Proteomes" id="UP001156702"/>
    </source>
</evidence>
<dbReference type="RefSeq" id="WP_244768596.1">
    <property type="nucleotide sequence ID" value="NZ_BSOP01000030.1"/>
</dbReference>
<protein>
    <submittedName>
        <fullName evidence="5">2,4-dihydroxyhept-2-ene-1,7-dioic acid aldolase</fullName>
    </submittedName>
</protein>
<dbReference type="EMBL" id="BSOP01000030">
    <property type="protein sequence ID" value="GLR52565.1"/>
    <property type="molecule type" value="Genomic_DNA"/>
</dbReference>
<evidence type="ECO:0000256" key="2">
    <source>
        <dbReference type="ARBA" id="ARBA00022723"/>
    </source>
</evidence>
<comment type="caution">
    <text evidence="5">The sequence shown here is derived from an EMBL/GenBank/DDBJ whole genome shotgun (WGS) entry which is preliminary data.</text>
</comment>
<gene>
    <name evidence="5" type="ORF">GCM10007923_37790</name>
</gene>
<dbReference type="SUPFAM" id="SSF51621">
    <property type="entry name" value="Phosphoenolpyruvate/pyruvate domain"/>
    <property type="match status" value="1"/>
</dbReference>
<dbReference type="InterPro" id="IPR040442">
    <property type="entry name" value="Pyrv_kinase-like_dom_sf"/>
</dbReference>
<dbReference type="InterPro" id="IPR050251">
    <property type="entry name" value="HpcH-HpaI_aldolase"/>
</dbReference>
<evidence type="ECO:0000256" key="1">
    <source>
        <dbReference type="ARBA" id="ARBA00005568"/>
    </source>
</evidence>
<comment type="similarity">
    <text evidence="1">Belongs to the HpcH/HpaI aldolase family.</text>
</comment>
<proteinExistence type="inferred from homology"/>
<dbReference type="PANTHER" id="PTHR30502:SF0">
    <property type="entry name" value="PHOSPHOENOLPYRUVATE CARBOXYLASE FAMILY PROTEIN"/>
    <property type="match status" value="1"/>
</dbReference>
<name>A0ABQ5ZLQ5_9HYPH</name>
<evidence type="ECO:0000313" key="5">
    <source>
        <dbReference type="EMBL" id="GLR52565.1"/>
    </source>
</evidence>
<evidence type="ECO:0000259" key="4">
    <source>
        <dbReference type="Pfam" id="PF03328"/>
    </source>
</evidence>
<dbReference type="Pfam" id="PF03328">
    <property type="entry name" value="HpcH_HpaI"/>
    <property type="match status" value="1"/>
</dbReference>
<organism evidence="5 6">
    <name type="scientific">Shinella yambaruensis</name>
    <dbReference type="NCBI Taxonomy" id="415996"/>
    <lineage>
        <taxon>Bacteria</taxon>
        <taxon>Pseudomonadati</taxon>
        <taxon>Pseudomonadota</taxon>
        <taxon>Alphaproteobacteria</taxon>
        <taxon>Hyphomicrobiales</taxon>
        <taxon>Rhizobiaceae</taxon>
        <taxon>Shinella</taxon>
    </lineage>
</organism>
<feature type="domain" description="HpcH/HpaI aldolase/citrate lyase" evidence="4">
    <location>
        <begin position="25"/>
        <end position="209"/>
    </location>
</feature>
<keyword evidence="2" id="KW-0479">Metal-binding</keyword>
<dbReference type="InterPro" id="IPR015813">
    <property type="entry name" value="Pyrv/PenolPyrv_kinase-like_dom"/>
</dbReference>
<accession>A0ABQ5ZLQ5</accession>
<keyword evidence="6" id="KW-1185">Reference proteome</keyword>
<evidence type="ECO:0000256" key="3">
    <source>
        <dbReference type="ARBA" id="ARBA00023239"/>
    </source>
</evidence>
<dbReference type="Gene3D" id="3.20.20.60">
    <property type="entry name" value="Phosphoenolpyruvate-binding domains"/>
    <property type="match status" value="2"/>
</dbReference>
<dbReference type="Proteomes" id="UP001156702">
    <property type="component" value="Unassembled WGS sequence"/>
</dbReference>
<dbReference type="InterPro" id="IPR005000">
    <property type="entry name" value="Aldolase/citrate-lyase_domain"/>
</dbReference>
<sequence>MSHDLKNRLKGGGTVAVCNTDFPTPRLVEFVGGLGFDAIFIDCEHAGTDFQAVEDLARAARASGMASIVRPWSHEIGLINRYLSCGIDGIQAPHVDTPAELAAIARGITQWEGDHGKTLLVAMIESKAALVNLPKMLMSEAVDVFYIGALDLAQSMGLKGQPDHPKVRQAVEDAICTIERAGRVAGMNVQGDLHMVEHYRRRGLRWVNVHVKAFVAGPARAFLDGVRETLVAERA</sequence>
<reference evidence="6" key="1">
    <citation type="journal article" date="2019" name="Int. J. Syst. Evol. Microbiol.">
        <title>The Global Catalogue of Microorganisms (GCM) 10K type strain sequencing project: providing services to taxonomists for standard genome sequencing and annotation.</title>
        <authorList>
            <consortium name="The Broad Institute Genomics Platform"/>
            <consortium name="The Broad Institute Genome Sequencing Center for Infectious Disease"/>
            <person name="Wu L."/>
            <person name="Ma J."/>
        </authorList>
    </citation>
    <scope>NUCLEOTIDE SEQUENCE [LARGE SCALE GENOMIC DNA]</scope>
    <source>
        <strain evidence="6">NBRC 102122</strain>
    </source>
</reference>
<dbReference type="PANTHER" id="PTHR30502">
    <property type="entry name" value="2-KETO-3-DEOXY-L-RHAMNONATE ALDOLASE"/>
    <property type="match status" value="1"/>
</dbReference>